<keyword evidence="9" id="KW-0472">Membrane</keyword>
<evidence type="ECO:0000256" key="7">
    <source>
        <dbReference type="ARBA" id="ARBA00023065"/>
    </source>
</evidence>
<feature type="signal peptide" evidence="11">
    <location>
        <begin position="1"/>
        <end position="19"/>
    </location>
</feature>
<dbReference type="InterPro" id="IPR023614">
    <property type="entry name" value="Porin_dom_sf"/>
</dbReference>
<comment type="subcellular location">
    <subcellularLocation>
        <location evidence="1">Cell outer membrane</location>
        <topology evidence="1">Multi-pass membrane protein</topology>
    </subcellularLocation>
</comment>
<dbReference type="CDD" id="cd00342">
    <property type="entry name" value="gram_neg_porins"/>
    <property type="match status" value="1"/>
</dbReference>
<dbReference type="GO" id="GO:0046930">
    <property type="term" value="C:pore complex"/>
    <property type="evidence" value="ECO:0007669"/>
    <property type="project" value="UniProtKB-KW"/>
</dbReference>
<accession>A0A8I1DQZ2</accession>
<organism evidence="13 14">
    <name type="scientific">Burkholderia cepacia</name>
    <name type="common">Pseudomonas cepacia</name>
    <dbReference type="NCBI Taxonomy" id="292"/>
    <lineage>
        <taxon>Bacteria</taxon>
        <taxon>Pseudomonadati</taxon>
        <taxon>Pseudomonadota</taxon>
        <taxon>Betaproteobacteria</taxon>
        <taxon>Burkholderiales</taxon>
        <taxon>Burkholderiaceae</taxon>
        <taxon>Burkholderia</taxon>
        <taxon>Burkholderia cepacia complex</taxon>
    </lineage>
</organism>
<keyword evidence="6 11" id="KW-0732">Signal</keyword>
<reference evidence="13" key="1">
    <citation type="submission" date="2020-12" db="EMBL/GenBank/DDBJ databases">
        <title>Burkholderia cepacia complex in Mexico.</title>
        <authorList>
            <person name="Estrada P."/>
        </authorList>
    </citation>
    <scope>NUCLEOTIDE SEQUENCE</scope>
    <source>
        <strain evidence="13">871</strain>
    </source>
</reference>
<dbReference type="EMBL" id="JAEDXG010000045">
    <property type="protein sequence ID" value="MBH9701365.1"/>
    <property type="molecule type" value="Genomic_DNA"/>
</dbReference>
<dbReference type="RefSeq" id="WP_176130187.1">
    <property type="nucleotide sequence ID" value="NZ_CADDZZ010000005.1"/>
</dbReference>
<dbReference type="InterPro" id="IPR033900">
    <property type="entry name" value="Gram_neg_porin_domain"/>
</dbReference>
<dbReference type="Pfam" id="PF13609">
    <property type="entry name" value="Porin_4"/>
    <property type="match status" value="1"/>
</dbReference>
<protein>
    <submittedName>
        <fullName evidence="13">Porin</fullName>
    </submittedName>
</protein>
<evidence type="ECO:0000256" key="10">
    <source>
        <dbReference type="ARBA" id="ARBA00023237"/>
    </source>
</evidence>
<evidence type="ECO:0000313" key="14">
    <source>
        <dbReference type="Proteomes" id="UP000645612"/>
    </source>
</evidence>
<feature type="domain" description="Porin" evidence="12">
    <location>
        <begin position="8"/>
        <end position="320"/>
    </location>
</feature>
<evidence type="ECO:0000256" key="3">
    <source>
        <dbReference type="ARBA" id="ARBA00022448"/>
    </source>
</evidence>
<proteinExistence type="predicted"/>
<dbReference type="Gene3D" id="2.40.160.10">
    <property type="entry name" value="Porin"/>
    <property type="match status" value="1"/>
</dbReference>
<keyword evidence="4" id="KW-1134">Transmembrane beta strand</keyword>
<name>A0A8I1DQZ2_BURCE</name>
<keyword evidence="10" id="KW-0998">Cell outer membrane</keyword>
<evidence type="ECO:0000256" key="6">
    <source>
        <dbReference type="ARBA" id="ARBA00022729"/>
    </source>
</evidence>
<keyword evidence="7" id="KW-0406">Ion transport</keyword>
<dbReference type="GO" id="GO:0009279">
    <property type="term" value="C:cell outer membrane"/>
    <property type="evidence" value="ECO:0007669"/>
    <property type="project" value="UniProtKB-SubCell"/>
</dbReference>
<evidence type="ECO:0000259" key="12">
    <source>
        <dbReference type="Pfam" id="PF13609"/>
    </source>
</evidence>
<evidence type="ECO:0000256" key="8">
    <source>
        <dbReference type="ARBA" id="ARBA00023114"/>
    </source>
</evidence>
<evidence type="ECO:0000313" key="13">
    <source>
        <dbReference type="EMBL" id="MBH9701365.1"/>
    </source>
</evidence>
<evidence type="ECO:0000256" key="2">
    <source>
        <dbReference type="ARBA" id="ARBA00011233"/>
    </source>
</evidence>
<dbReference type="PANTHER" id="PTHR34501:SF9">
    <property type="entry name" value="MAJOR OUTER MEMBRANE PROTEIN P.IA"/>
    <property type="match status" value="1"/>
</dbReference>
<dbReference type="InterPro" id="IPR050298">
    <property type="entry name" value="Gram-neg_bact_OMP"/>
</dbReference>
<dbReference type="Proteomes" id="UP000645612">
    <property type="component" value="Unassembled WGS sequence"/>
</dbReference>
<evidence type="ECO:0000256" key="11">
    <source>
        <dbReference type="SAM" id="SignalP"/>
    </source>
</evidence>
<evidence type="ECO:0000256" key="4">
    <source>
        <dbReference type="ARBA" id="ARBA00022452"/>
    </source>
</evidence>
<evidence type="ECO:0000256" key="5">
    <source>
        <dbReference type="ARBA" id="ARBA00022692"/>
    </source>
</evidence>
<sequence>MRNILLASLLAATAGSVNAQSSVTLFGIVGGGVRWTDGVKGGHQIGFDNNIVSGNSFGMLGTEDLGGGLRAVFKLQSGFSTGTGNLVKASGTLFSQNAYVGLEGRFGRVTMGRQLNAAEDIAVSLDPNGANGGSLTIVPGILWGGNFFTLDARFNNTIKYVGKGGGFTFRVSTSPGGVAGNVRAGSNVAIGASYQYQTLLISGAYEKSFNADASQWAQTALGGIVWQLGRARVYLSYSALSVTGSTPSKPKRRDEIPAAGLTYQISPTLQFTGATYWDIASNLSNVPKASGRKLTSYAMLEYFLSKRTELYVEFDRNGFSGAYKKDPTNVAALNLRPDGRAATGVSVGMSTSF</sequence>
<keyword evidence="5" id="KW-0812">Transmembrane</keyword>
<comment type="subunit">
    <text evidence="2">Homotrimer.</text>
</comment>
<comment type="caution">
    <text evidence="13">The sequence shown here is derived from an EMBL/GenBank/DDBJ whole genome shotgun (WGS) entry which is preliminary data.</text>
</comment>
<keyword evidence="8" id="KW-0626">Porin</keyword>
<evidence type="ECO:0000256" key="1">
    <source>
        <dbReference type="ARBA" id="ARBA00004571"/>
    </source>
</evidence>
<dbReference type="AlphaFoldDB" id="A0A8I1DQZ2"/>
<gene>
    <name evidence="13" type="ORF">JAO13_33500</name>
</gene>
<dbReference type="SUPFAM" id="SSF56935">
    <property type="entry name" value="Porins"/>
    <property type="match status" value="1"/>
</dbReference>
<dbReference type="GO" id="GO:0006811">
    <property type="term" value="P:monoatomic ion transport"/>
    <property type="evidence" value="ECO:0007669"/>
    <property type="project" value="UniProtKB-KW"/>
</dbReference>
<dbReference type="PANTHER" id="PTHR34501">
    <property type="entry name" value="PROTEIN YDDL-RELATED"/>
    <property type="match status" value="1"/>
</dbReference>
<evidence type="ECO:0000256" key="9">
    <source>
        <dbReference type="ARBA" id="ARBA00023136"/>
    </source>
</evidence>
<dbReference type="GO" id="GO:0015288">
    <property type="term" value="F:porin activity"/>
    <property type="evidence" value="ECO:0007669"/>
    <property type="project" value="UniProtKB-KW"/>
</dbReference>
<keyword evidence="3" id="KW-0813">Transport</keyword>
<feature type="chain" id="PRO_5034644422" evidence="11">
    <location>
        <begin position="20"/>
        <end position="353"/>
    </location>
</feature>